<evidence type="ECO:0000313" key="1">
    <source>
        <dbReference type="EMBL" id="GAA0466087.1"/>
    </source>
</evidence>
<dbReference type="Proteomes" id="UP001500740">
    <property type="component" value="Unassembled WGS sequence"/>
</dbReference>
<protein>
    <submittedName>
        <fullName evidence="1">Uncharacterized protein</fullName>
    </submittedName>
</protein>
<organism evidence="1 2">
    <name type="scientific">Alkalibacillus silvisoli</name>
    <dbReference type="NCBI Taxonomy" id="392823"/>
    <lineage>
        <taxon>Bacteria</taxon>
        <taxon>Bacillati</taxon>
        <taxon>Bacillota</taxon>
        <taxon>Bacilli</taxon>
        <taxon>Bacillales</taxon>
        <taxon>Bacillaceae</taxon>
        <taxon>Alkalibacillus</taxon>
    </lineage>
</organism>
<keyword evidence="2" id="KW-1185">Reference proteome</keyword>
<dbReference type="EMBL" id="BAAACZ010000018">
    <property type="protein sequence ID" value="GAA0466087.1"/>
    <property type="molecule type" value="Genomic_DNA"/>
</dbReference>
<comment type="caution">
    <text evidence="1">The sequence shown here is derived from an EMBL/GenBank/DDBJ whole genome shotgun (WGS) entry which is preliminary data.</text>
</comment>
<proteinExistence type="predicted"/>
<dbReference type="RefSeq" id="WP_343783648.1">
    <property type="nucleotide sequence ID" value="NZ_BAAACZ010000018.1"/>
</dbReference>
<reference evidence="1 2" key="1">
    <citation type="journal article" date="2019" name="Int. J. Syst. Evol. Microbiol.">
        <title>The Global Catalogue of Microorganisms (GCM) 10K type strain sequencing project: providing services to taxonomists for standard genome sequencing and annotation.</title>
        <authorList>
            <consortium name="The Broad Institute Genomics Platform"/>
            <consortium name="The Broad Institute Genome Sequencing Center for Infectious Disease"/>
            <person name="Wu L."/>
            <person name="Ma J."/>
        </authorList>
    </citation>
    <scope>NUCLEOTIDE SEQUENCE [LARGE SCALE GENOMIC DNA]</scope>
    <source>
        <strain evidence="1 2">JCM 14193</strain>
    </source>
</reference>
<name>A0ABN1A2N8_9BACI</name>
<evidence type="ECO:0000313" key="2">
    <source>
        <dbReference type="Proteomes" id="UP001500740"/>
    </source>
</evidence>
<gene>
    <name evidence="1" type="ORF">GCM10008935_22450</name>
</gene>
<accession>A0ABN1A2N8</accession>
<sequence length="131" mass="14790">MKKGITGLTIIAFLVITLSITLNSQETEETATTSISQDEAHQQVNQMTVNIVQQLQNFEVFTEADEDIVYDSSEGITIPTTINTSEHKDVMLAYTINKMVTDIFKDHEEILEELNFSQEVHILDQNGNKID</sequence>